<evidence type="ECO:0008006" key="3">
    <source>
        <dbReference type="Google" id="ProtNLM"/>
    </source>
</evidence>
<comment type="caution">
    <text evidence="1">The sequence shown here is derived from an EMBL/GenBank/DDBJ whole genome shotgun (WGS) entry which is preliminary data.</text>
</comment>
<protein>
    <recommendedName>
        <fullName evidence="3">Transglutaminase-like domain-containing protein</fullName>
    </recommendedName>
</protein>
<accession>A0A5D6UWV7</accession>
<sequence>MTSLLVKPSALPSGVKKKGLKRYWPGLVAAVVLAVGTFHYYNVDKSLTHEDITYIEKFLRTSPEPKAARLSYAEQLSLLQSVQHAVMARTELAESIPVAQSREPKDLYLSQKGLCYSRSRVLEKIYMSLGFKTRHVSVYADVPSTPLWKELFRPGSPSHATLEVLTAKGWMIVDSNIPWLAVDKQRRPYSFEDLAALSEAGQHVRWAMRLEPGYDEFYNGKSFYVYGLYSRHGQFYPPYTRGVPDYNARELLYNL</sequence>
<proteinExistence type="predicted"/>
<keyword evidence="2" id="KW-1185">Reference proteome</keyword>
<evidence type="ECO:0000313" key="2">
    <source>
        <dbReference type="Proteomes" id="UP000322791"/>
    </source>
</evidence>
<dbReference type="AlphaFoldDB" id="A0A5D6UWV7"/>
<name>A0A5D6UWV7_9BACT</name>
<dbReference type="Proteomes" id="UP000322791">
    <property type="component" value="Unassembled WGS sequence"/>
</dbReference>
<gene>
    <name evidence="1" type="ORF">FY528_13485</name>
</gene>
<dbReference type="RefSeq" id="WP_149071550.1">
    <property type="nucleotide sequence ID" value="NZ_VTHL01000014.1"/>
</dbReference>
<organism evidence="1 2">
    <name type="scientific">Hymenobacter lutimineralis</name>
    <dbReference type="NCBI Taxonomy" id="2606448"/>
    <lineage>
        <taxon>Bacteria</taxon>
        <taxon>Pseudomonadati</taxon>
        <taxon>Bacteroidota</taxon>
        <taxon>Cytophagia</taxon>
        <taxon>Cytophagales</taxon>
        <taxon>Hymenobacteraceae</taxon>
        <taxon>Hymenobacter</taxon>
    </lineage>
</organism>
<evidence type="ECO:0000313" key="1">
    <source>
        <dbReference type="EMBL" id="TYZ08056.1"/>
    </source>
</evidence>
<dbReference type="EMBL" id="VTHL01000014">
    <property type="protein sequence ID" value="TYZ08056.1"/>
    <property type="molecule type" value="Genomic_DNA"/>
</dbReference>
<reference evidence="1 2" key="1">
    <citation type="submission" date="2019-08" db="EMBL/GenBank/DDBJ databases">
        <authorList>
            <person name="Seo M.-J."/>
        </authorList>
    </citation>
    <scope>NUCLEOTIDE SEQUENCE [LARGE SCALE GENOMIC DNA]</scope>
    <source>
        <strain evidence="1 2">KIGAM108</strain>
    </source>
</reference>